<dbReference type="PRINTS" id="PR00598">
    <property type="entry name" value="HTHMARR"/>
</dbReference>
<evidence type="ECO:0000259" key="1">
    <source>
        <dbReference type="PROSITE" id="PS50995"/>
    </source>
</evidence>
<dbReference type="InterPro" id="IPR039422">
    <property type="entry name" value="MarR/SlyA-like"/>
</dbReference>
<evidence type="ECO:0000313" key="3">
    <source>
        <dbReference type="Proteomes" id="UP000787472"/>
    </source>
</evidence>
<dbReference type="Gene3D" id="1.10.10.10">
    <property type="entry name" value="Winged helix-like DNA-binding domain superfamily/Winged helix DNA-binding domain"/>
    <property type="match status" value="1"/>
</dbReference>
<organism evidence="2 3">
    <name type="scientific">Pseudomaricurvus hydrocarbonicus</name>
    <dbReference type="NCBI Taxonomy" id="1470433"/>
    <lineage>
        <taxon>Bacteria</taxon>
        <taxon>Pseudomonadati</taxon>
        <taxon>Pseudomonadota</taxon>
        <taxon>Gammaproteobacteria</taxon>
        <taxon>Cellvibrionales</taxon>
        <taxon>Cellvibrionaceae</taxon>
        <taxon>Pseudomaricurvus</taxon>
    </lineage>
</organism>
<dbReference type="SUPFAM" id="SSF46785">
    <property type="entry name" value="Winged helix' DNA-binding domain"/>
    <property type="match status" value="1"/>
</dbReference>
<dbReference type="EMBL" id="JAAONZ010000016">
    <property type="protein sequence ID" value="NHO67347.1"/>
    <property type="molecule type" value="Genomic_DNA"/>
</dbReference>
<gene>
    <name evidence="2" type="ORF">G8770_17510</name>
</gene>
<dbReference type="InterPro" id="IPR036390">
    <property type="entry name" value="WH_DNA-bd_sf"/>
</dbReference>
<keyword evidence="3" id="KW-1185">Reference proteome</keyword>
<sequence>MIDRKTSASPAAEIELDTYVPALLTWISNKLSGGASTLYLKHFGVGIEVWRCLVLLAKGAPISAQYISQTIGLDKASVSRCFKKMHADKLIAFSDDAYDKRVRLATITRKGRDLHDQIIGLALVREEALLSTLSERETDTLIKILHKLHSNLPAVEAASEAYLGETKDN</sequence>
<dbReference type="GO" id="GO:0006950">
    <property type="term" value="P:response to stress"/>
    <property type="evidence" value="ECO:0007669"/>
    <property type="project" value="TreeGrafter"/>
</dbReference>
<dbReference type="PROSITE" id="PS50995">
    <property type="entry name" value="HTH_MARR_2"/>
    <property type="match status" value="1"/>
</dbReference>
<protein>
    <submittedName>
        <fullName evidence="2">MarR family transcriptional regulator</fullName>
    </submittedName>
</protein>
<name>A0A9E5MNB3_9GAMM</name>
<dbReference type="InterPro" id="IPR000835">
    <property type="entry name" value="HTH_MarR-typ"/>
</dbReference>
<dbReference type="PANTHER" id="PTHR33164">
    <property type="entry name" value="TRANSCRIPTIONAL REGULATOR, MARR FAMILY"/>
    <property type="match status" value="1"/>
</dbReference>
<dbReference type="AlphaFoldDB" id="A0A9E5MNB3"/>
<dbReference type="RefSeq" id="WP_167189875.1">
    <property type="nucleotide sequence ID" value="NZ_JAAONZ010000016.1"/>
</dbReference>
<dbReference type="Proteomes" id="UP000787472">
    <property type="component" value="Unassembled WGS sequence"/>
</dbReference>
<dbReference type="Pfam" id="PF12802">
    <property type="entry name" value="MarR_2"/>
    <property type="match status" value="1"/>
</dbReference>
<reference evidence="2" key="1">
    <citation type="submission" date="2020-03" db="EMBL/GenBank/DDBJ databases">
        <authorList>
            <person name="Guo F."/>
        </authorList>
    </citation>
    <scope>NUCLEOTIDE SEQUENCE</scope>
    <source>
        <strain evidence="2">JCM 30134</strain>
    </source>
</reference>
<feature type="domain" description="HTH marR-type" evidence="1">
    <location>
        <begin position="17"/>
        <end position="150"/>
    </location>
</feature>
<dbReference type="SMART" id="SM00347">
    <property type="entry name" value="HTH_MARR"/>
    <property type="match status" value="1"/>
</dbReference>
<comment type="caution">
    <text evidence="2">The sequence shown here is derived from an EMBL/GenBank/DDBJ whole genome shotgun (WGS) entry which is preliminary data.</text>
</comment>
<dbReference type="GO" id="GO:0003700">
    <property type="term" value="F:DNA-binding transcription factor activity"/>
    <property type="evidence" value="ECO:0007669"/>
    <property type="project" value="InterPro"/>
</dbReference>
<evidence type="ECO:0000313" key="2">
    <source>
        <dbReference type="EMBL" id="NHO67347.1"/>
    </source>
</evidence>
<accession>A0A9E5MNB3</accession>
<proteinExistence type="predicted"/>
<dbReference type="PANTHER" id="PTHR33164:SF57">
    <property type="entry name" value="MARR-FAMILY TRANSCRIPTIONAL REGULATOR"/>
    <property type="match status" value="1"/>
</dbReference>
<dbReference type="InterPro" id="IPR036388">
    <property type="entry name" value="WH-like_DNA-bd_sf"/>
</dbReference>